<sequence length="49" mass="4723">MPAAKADASPLSALVTACPGAGPGMVRAHRAAAAGGNGVRAVRPCRRPG</sequence>
<dbReference type="KEGG" id="dpg:DESPIGER_2576"/>
<keyword evidence="2" id="KW-1185">Reference proteome</keyword>
<evidence type="ECO:0000313" key="2">
    <source>
        <dbReference type="Proteomes" id="UP000186323"/>
    </source>
</evidence>
<dbReference type="EMBL" id="LT630450">
    <property type="protein sequence ID" value="SFV74390.1"/>
    <property type="molecule type" value="Genomic_DNA"/>
</dbReference>
<protein>
    <submittedName>
        <fullName evidence="1">Uncharacterized protein</fullName>
    </submittedName>
</protein>
<proteinExistence type="predicted"/>
<evidence type="ECO:0000313" key="1">
    <source>
        <dbReference type="EMBL" id="SFV74390.1"/>
    </source>
</evidence>
<dbReference type="Proteomes" id="UP000186323">
    <property type="component" value="Chromosome I"/>
</dbReference>
<organism evidence="1 2">
    <name type="scientific">Desulfovibrio piger</name>
    <dbReference type="NCBI Taxonomy" id="901"/>
    <lineage>
        <taxon>Bacteria</taxon>
        <taxon>Pseudomonadati</taxon>
        <taxon>Thermodesulfobacteriota</taxon>
        <taxon>Desulfovibrionia</taxon>
        <taxon>Desulfovibrionales</taxon>
        <taxon>Desulfovibrionaceae</taxon>
        <taxon>Desulfovibrio</taxon>
    </lineage>
</organism>
<accession>A0A1K1LLN8</accession>
<name>A0A1K1LLN8_9BACT</name>
<reference evidence="2" key="1">
    <citation type="submission" date="2016-10" db="EMBL/GenBank/DDBJ databases">
        <authorList>
            <person name="Wegmann U."/>
        </authorList>
    </citation>
    <scope>NUCLEOTIDE SEQUENCE [LARGE SCALE GENOMIC DNA]</scope>
</reference>
<dbReference type="PROSITE" id="PS51257">
    <property type="entry name" value="PROKAR_LIPOPROTEIN"/>
    <property type="match status" value="1"/>
</dbReference>
<gene>
    <name evidence="1" type="ORF">DESPIGER_2576</name>
</gene>
<dbReference type="AlphaFoldDB" id="A0A1K1LLN8"/>